<dbReference type="Pfam" id="PF00582">
    <property type="entry name" value="Usp"/>
    <property type="match status" value="1"/>
</dbReference>
<dbReference type="Proteomes" id="UP001217476">
    <property type="component" value="Chromosome"/>
</dbReference>
<dbReference type="InterPro" id="IPR014729">
    <property type="entry name" value="Rossmann-like_a/b/a_fold"/>
</dbReference>
<dbReference type="SUPFAM" id="SSF52402">
    <property type="entry name" value="Adenine nucleotide alpha hydrolases-like"/>
    <property type="match status" value="1"/>
</dbReference>
<proteinExistence type="inferred from homology"/>
<accession>A0AAJ5VR65</accession>
<dbReference type="Gene3D" id="3.40.50.620">
    <property type="entry name" value="HUPs"/>
    <property type="match status" value="1"/>
</dbReference>
<dbReference type="PANTHER" id="PTHR46268:SF15">
    <property type="entry name" value="UNIVERSAL STRESS PROTEIN HP_0031"/>
    <property type="match status" value="1"/>
</dbReference>
<dbReference type="PRINTS" id="PR01438">
    <property type="entry name" value="UNVRSLSTRESS"/>
</dbReference>
<dbReference type="PANTHER" id="PTHR46268">
    <property type="entry name" value="STRESS RESPONSE PROTEIN NHAX"/>
    <property type="match status" value="1"/>
</dbReference>
<evidence type="ECO:0000256" key="1">
    <source>
        <dbReference type="ARBA" id="ARBA00008791"/>
    </source>
</evidence>
<feature type="domain" description="UspA" evidence="3">
    <location>
        <begin position="1"/>
        <end position="149"/>
    </location>
</feature>
<evidence type="ECO:0000313" key="4">
    <source>
        <dbReference type="EMBL" id="WEK02742.1"/>
    </source>
</evidence>
<keyword evidence="2" id="KW-0963">Cytoplasm</keyword>
<reference evidence="4" key="1">
    <citation type="submission" date="2023-03" db="EMBL/GenBank/DDBJ databases">
        <title>Andean soil-derived lignocellulolytic bacterial consortium as a source of novel taxa and putative plastic-active enzymes.</title>
        <authorList>
            <person name="Diaz-Garcia L."/>
            <person name="Chuvochina M."/>
            <person name="Feuerriegel G."/>
            <person name="Bunk B."/>
            <person name="Sproer C."/>
            <person name="Streit W.R."/>
            <person name="Rodriguez L.M."/>
            <person name="Overmann J."/>
            <person name="Jimenez D.J."/>
        </authorList>
    </citation>
    <scope>NUCLEOTIDE SEQUENCE</scope>
    <source>
        <strain evidence="4">MAG 4196</strain>
    </source>
</reference>
<comment type="similarity">
    <text evidence="1 2">Belongs to the universal stress protein A family.</text>
</comment>
<dbReference type="InterPro" id="IPR006015">
    <property type="entry name" value="Universal_stress_UspA"/>
</dbReference>
<name>A0AAJ5VR65_9HYPH</name>
<organism evidence="4 5">
    <name type="scientific">Candidatus Devosia phytovorans</name>
    <dbReference type="NCBI Taxonomy" id="3121372"/>
    <lineage>
        <taxon>Bacteria</taxon>
        <taxon>Pseudomonadati</taxon>
        <taxon>Pseudomonadota</taxon>
        <taxon>Alphaproteobacteria</taxon>
        <taxon>Hyphomicrobiales</taxon>
        <taxon>Devosiaceae</taxon>
        <taxon>Devosia</taxon>
    </lineage>
</organism>
<dbReference type="EMBL" id="CP119312">
    <property type="protein sequence ID" value="WEK02742.1"/>
    <property type="molecule type" value="Genomic_DNA"/>
</dbReference>
<dbReference type="PIRSF" id="PIRSF006276">
    <property type="entry name" value="UspA"/>
    <property type="match status" value="1"/>
</dbReference>
<dbReference type="InterPro" id="IPR006016">
    <property type="entry name" value="UspA"/>
</dbReference>
<dbReference type="AlphaFoldDB" id="A0AAJ5VR65"/>
<gene>
    <name evidence="4" type="ORF">P0Y65_11035</name>
</gene>
<protein>
    <recommendedName>
        <fullName evidence="2">Universal stress protein</fullName>
    </recommendedName>
</protein>
<dbReference type="CDD" id="cd00293">
    <property type="entry name" value="USP-like"/>
    <property type="match status" value="1"/>
</dbReference>
<comment type="subcellular location">
    <subcellularLocation>
        <location evidence="2">Cytoplasm</location>
    </subcellularLocation>
</comment>
<evidence type="ECO:0000256" key="2">
    <source>
        <dbReference type="PIRNR" id="PIRNR006276"/>
    </source>
</evidence>
<evidence type="ECO:0000259" key="3">
    <source>
        <dbReference type="Pfam" id="PF00582"/>
    </source>
</evidence>
<sequence>MYTRIVVGIDGSELATKALRHALVLGKEMNARLLVVTSTEPSVLVAPGSEFMAVDTSSVIPDMEEVKARSAEVTLNAARELAAASGLDIETQHVPASVAADAIVSAARENGADLIVMGSHGRRGLGRLLLGSQAAEVLAHSTIPVLVVK</sequence>
<evidence type="ECO:0000313" key="5">
    <source>
        <dbReference type="Proteomes" id="UP001217476"/>
    </source>
</evidence>
<dbReference type="GO" id="GO:0005737">
    <property type="term" value="C:cytoplasm"/>
    <property type="evidence" value="ECO:0007669"/>
    <property type="project" value="UniProtKB-SubCell"/>
</dbReference>